<evidence type="ECO:0000313" key="3">
    <source>
        <dbReference type="Proteomes" id="UP001474120"/>
    </source>
</evidence>
<reference evidence="2 3" key="1">
    <citation type="submission" date="2024-04" db="EMBL/GenBank/DDBJ databases">
        <title>whole genome sequencing of Lutimonas vermicola strain IMCC1616.</title>
        <authorList>
            <person name="Bae S.S."/>
        </authorList>
    </citation>
    <scope>NUCLEOTIDE SEQUENCE [LARGE SCALE GENOMIC DNA]</scope>
    <source>
        <strain evidence="2 3">IMCC1616</strain>
    </source>
</reference>
<dbReference type="Proteomes" id="UP001474120">
    <property type="component" value="Unassembled WGS sequence"/>
</dbReference>
<dbReference type="InterPro" id="IPR040698">
    <property type="entry name" value="HZS_alpha_mid"/>
</dbReference>
<proteinExistence type="predicted"/>
<name>A0ABU9L3P9_9FLAO</name>
<sequence length="470" mass="52450">MYREVQSFFVILAFAMLYLLTSCNNASMQGHIIITAVNNKERVLEFKSPTYTGFLKSAKLLAIDPESETTSALLLTKDFYSACSPDISFDARKMVFAGQKSDSDTWQIYEMDLSSLRYKQLTNATENCTDPLYLPGEKIAFSKASGHDSVFKGHSLMVMQADGSQPQQITFSPGSYFGSTLLHDGRIITLNRQAGSETEKRNLMVMRPDGTKETLFYQSRELDELIATGRETVDGQILLLEKSKEGKDNLFTVSYNNPMNSKKHINGGLSGEILGLSPLTNENLLICYKASENDNYGLYELDYRNSGGVQAVYTDSHYQMLDAVAVELRNRPKKIPSEVKMEEETALLLCQDINFMGFHSDSIISEDERAVKIELLGAQSSLGVVDVESDGSVYLKIKADMPFQIQTLDKSGNIVNGPSSWINLRPNERRACVGCHQGNEMVPENRQPLSVLKPPVLIMPQEKQLMAKSQ</sequence>
<dbReference type="PANTHER" id="PTHR36842:SF1">
    <property type="entry name" value="PROTEIN TOLB"/>
    <property type="match status" value="1"/>
</dbReference>
<feature type="domain" description="Hydrazine synthase alpha subunit middle" evidence="1">
    <location>
        <begin position="370"/>
        <end position="437"/>
    </location>
</feature>
<evidence type="ECO:0000313" key="2">
    <source>
        <dbReference type="EMBL" id="MEL4455650.1"/>
    </source>
</evidence>
<organism evidence="2 3">
    <name type="scientific">Lutimonas vermicola</name>
    <dbReference type="NCBI Taxonomy" id="414288"/>
    <lineage>
        <taxon>Bacteria</taxon>
        <taxon>Pseudomonadati</taxon>
        <taxon>Bacteroidota</taxon>
        <taxon>Flavobacteriia</taxon>
        <taxon>Flavobacteriales</taxon>
        <taxon>Flavobacteriaceae</taxon>
        <taxon>Lutimonas</taxon>
    </lineage>
</organism>
<dbReference type="RefSeq" id="WP_342159523.1">
    <property type="nucleotide sequence ID" value="NZ_JBCDNA010000001.1"/>
</dbReference>
<dbReference type="Gene3D" id="2.120.10.30">
    <property type="entry name" value="TolB, C-terminal domain"/>
    <property type="match status" value="1"/>
</dbReference>
<dbReference type="Pfam" id="PF18582">
    <property type="entry name" value="HZS_alpha"/>
    <property type="match status" value="1"/>
</dbReference>
<accession>A0ABU9L3P9</accession>
<dbReference type="InterPro" id="IPR011042">
    <property type="entry name" value="6-blade_b-propeller_TolB-like"/>
</dbReference>
<dbReference type="PANTHER" id="PTHR36842">
    <property type="entry name" value="PROTEIN TOLB HOMOLOG"/>
    <property type="match status" value="1"/>
</dbReference>
<dbReference type="SUPFAM" id="SSF82171">
    <property type="entry name" value="DPP6 N-terminal domain-like"/>
    <property type="match status" value="1"/>
</dbReference>
<dbReference type="EMBL" id="JBCDNA010000001">
    <property type="protein sequence ID" value="MEL4455650.1"/>
    <property type="molecule type" value="Genomic_DNA"/>
</dbReference>
<dbReference type="PROSITE" id="PS51257">
    <property type="entry name" value="PROKAR_LIPOPROTEIN"/>
    <property type="match status" value="1"/>
</dbReference>
<keyword evidence="3" id="KW-1185">Reference proteome</keyword>
<evidence type="ECO:0000259" key="1">
    <source>
        <dbReference type="Pfam" id="PF18582"/>
    </source>
</evidence>
<gene>
    <name evidence="2" type="ORF">AABB81_07060</name>
</gene>
<protein>
    <recommendedName>
        <fullName evidence="1">Hydrazine synthase alpha subunit middle domain-containing protein</fullName>
    </recommendedName>
</protein>
<comment type="caution">
    <text evidence="2">The sequence shown here is derived from an EMBL/GenBank/DDBJ whole genome shotgun (WGS) entry which is preliminary data.</text>
</comment>